<dbReference type="AlphaFoldDB" id="A0A2P8D1V3"/>
<dbReference type="Gene3D" id="3.40.50.12370">
    <property type="match status" value="1"/>
</dbReference>
<keyword evidence="4" id="KW-1185">Reference proteome</keyword>
<gene>
    <name evidence="3" type="ORF">B0I18_106211</name>
</gene>
<proteinExistence type="inferred from homology"/>
<dbReference type="RefSeq" id="WP_106523797.1">
    <property type="nucleotide sequence ID" value="NZ_PYGD01000006.1"/>
</dbReference>
<comment type="similarity">
    <text evidence="1">Belongs to the universal stress protein A family.</text>
</comment>
<evidence type="ECO:0000313" key="4">
    <source>
        <dbReference type="Proteomes" id="UP000240572"/>
    </source>
</evidence>
<dbReference type="PANTHER" id="PTHR46268:SF22">
    <property type="entry name" value="SENSOR PROTEIN KDPD-RELATED"/>
    <property type="match status" value="1"/>
</dbReference>
<dbReference type="InterPro" id="IPR006016">
    <property type="entry name" value="UspA"/>
</dbReference>
<dbReference type="PRINTS" id="PR01438">
    <property type="entry name" value="UNVRSLSTRESS"/>
</dbReference>
<evidence type="ECO:0000313" key="3">
    <source>
        <dbReference type="EMBL" id="PSK91199.1"/>
    </source>
</evidence>
<dbReference type="Proteomes" id="UP000240572">
    <property type="component" value="Unassembled WGS sequence"/>
</dbReference>
<dbReference type="Pfam" id="PF00582">
    <property type="entry name" value="Usp"/>
    <property type="match status" value="1"/>
</dbReference>
<dbReference type="InterPro" id="IPR006015">
    <property type="entry name" value="Universal_stress_UspA"/>
</dbReference>
<reference evidence="3 4" key="1">
    <citation type="submission" date="2018-03" db="EMBL/GenBank/DDBJ databases">
        <title>Genomic Encyclopedia of Type Strains, Phase III (KMG-III): the genomes of soil and plant-associated and newly described type strains.</title>
        <authorList>
            <person name="Whitman W."/>
        </authorList>
    </citation>
    <scope>NUCLEOTIDE SEQUENCE [LARGE SCALE GENOMIC DNA]</scope>
    <source>
        <strain evidence="3 4">CGMCC 1.12700</strain>
    </source>
</reference>
<dbReference type="EMBL" id="PYGD01000006">
    <property type="protein sequence ID" value="PSK91199.1"/>
    <property type="molecule type" value="Genomic_DNA"/>
</dbReference>
<evidence type="ECO:0000259" key="2">
    <source>
        <dbReference type="Pfam" id="PF00582"/>
    </source>
</evidence>
<organism evidence="3 4">
    <name type="scientific">Taibaiella chishuiensis</name>
    <dbReference type="NCBI Taxonomy" id="1434707"/>
    <lineage>
        <taxon>Bacteria</taxon>
        <taxon>Pseudomonadati</taxon>
        <taxon>Bacteroidota</taxon>
        <taxon>Chitinophagia</taxon>
        <taxon>Chitinophagales</taxon>
        <taxon>Chitinophagaceae</taxon>
        <taxon>Taibaiella</taxon>
    </lineage>
</organism>
<evidence type="ECO:0000256" key="1">
    <source>
        <dbReference type="ARBA" id="ARBA00008791"/>
    </source>
</evidence>
<dbReference type="PANTHER" id="PTHR46268">
    <property type="entry name" value="STRESS RESPONSE PROTEIN NHAX"/>
    <property type="match status" value="1"/>
</dbReference>
<dbReference type="SUPFAM" id="SSF52402">
    <property type="entry name" value="Adenine nucleotide alpha hydrolases-like"/>
    <property type="match status" value="2"/>
</dbReference>
<name>A0A2P8D1V3_9BACT</name>
<comment type="caution">
    <text evidence="3">The sequence shown here is derived from an EMBL/GenBank/DDBJ whole genome shotgun (WGS) entry which is preliminary data.</text>
</comment>
<dbReference type="CDD" id="cd00293">
    <property type="entry name" value="USP-like"/>
    <property type="match status" value="1"/>
</dbReference>
<sequence length="274" mass="30301">MKTIIVPTDFSAAATDAAHYAIAVAQQVQARIVLLHVLPLPLIVPEVPLPPDSYELALTDAGHTLKELKEELENRGNNQVPITCKTVTGSFVEEIRKCNNEPDVFAMIMGTSGAGAAEAFFLGSFSLTAAENLEHPVIVVPPGYSYKGIHKIGLACDMINVAETVPFGSIRALFDHFDARLEILYVSGPGERMYPQVLTESKFIQNNLAALRPEIRITTNDNIREGLMHFVQQQQLDLLLLLPKERNFVESLFHRSVTKKMVLHPEVPVMILHA</sequence>
<dbReference type="OrthoDB" id="9788959at2"/>
<protein>
    <submittedName>
        <fullName evidence="3">Nucleotide-binding universal stress UspA family protein</fullName>
    </submittedName>
</protein>
<accession>A0A2P8D1V3</accession>
<feature type="domain" description="UspA" evidence="2">
    <location>
        <begin position="1"/>
        <end position="141"/>
    </location>
</feature>